<dbReference type="Gene3D" id="3.40.50.2000">
    <property type="entry name" value="Glycogen Phosphorylase B"/>
    <property type="match status" value="2"/>
</dbReference>
<name>A0A7S1CSX6_9STRA</name>
<evidence type="ECO:0000259" key="4">
    <source>
        <dbReference type="Pfam" id="PF06722"/>
    </source>
</evidence>
<keyword evidence="1" id="KW-0808">Transferase</keyword>
<evidence type="ECO:0008006" key="6">
    <source>
        <dbReference type="Google" id="ProtNLM"/>
    </source>
</evidence>
<gene>
    <name evidence="5" type="ORF">SMAR1040_LOCUS1499</name>
</gene>
<dbReference type="InterPro" id="IPR010610">
    <property type="entry name" value="EryCIII-like_C"/>
</dbReference>
<dbReference type="Pfam" id="PF06722">
    <property type="entry name" value="EryCIII-like_C"/>
    <property type="match status" value="1"/>
</dbReference>
<dbReference type="EMBL" id="HBFU01002226">
    <property type="protein sequence ID" value="CAD8927552.1"/>
    <property type="molecule type" value="Transcribed_RNA"/>
</dbReference>
<dbReference type="InterPro" id="IPR004276">
    <property type="entry name" value="GlycoTrans_28_N"/>
</dbReference>
<feature type="domain" description="Erythromycin biosynthesis protein CIII-like C-terminal" evidence="4">
    <location>
        <begin position="426"/>
        <end position="514"/>
    </location>
</feature>
<dbReference type="SUPFAM" id="SSF53756">
    <property type="entry name" value="UDP-Glycosyltransferase/glycogen phosphorylase"/>
    <property type="match status" value="1"/>
</dbReference>
<dbReference type="FunFam" id="3.40.50.2000:FF:000009">
    <property type="entry name" value="Sterol 3-beta-glucosyltransferase UGT80A2"/>
    <property type="match status" value="1"/>
</dbReference>
<keyword evidence="2" id="KW-0472">Membrane</keyword>
<evidence type="ECO:0000256" key="1">
    <source>
        <dbReference type="ARBA" id="ARBA00022679"/>
    </source>
</evidence>
<keyword evidence="2" id="KW-1133">Transmembrane helix</keyword>
<dbReference type="InterPro" id="IPR050426">
    <property type="entry name" value="Glycosyltransferase_28"/>
</dbReference>
<evidence type="ECO:0000256" key="2">
    <source>
        <dbReference type="SAM" id="Phobius"/>
    </source>
</evidence>
<keyword evidence="2" id="KW-0812">Transmembrane</keyword>
<evidence type="ECO:0000313" key="5">
    <source>
        <dbReference type="EMBL" id="CAD8927552.1"/>
    </source>
</evidence>
<feature type="domain" description="Glycosyltransferase family 28 N-terminal" evidence="3">
    <location>
        <begin position="69"/>
        <end position="229"/>
    </location>
</feature>
<sequence length="880" mass="97709">MATAADTEGVSGDDQFKKEEKIRAGRKALLIKAGSNYNFRSQFAGDDMEEGIDPSVDDLDFILPKLNVCILIVGTHGDVLPFCSLAKQLQERGHRVRIASHEVHRQTVTSRSIEFYPLAGDPKQLSQWTVQSGGRITGEARAAMADPSVLKKKDAMLKEICTSCWGAVSEPDPLSPYYEMFGNANVSMKSNSNFVADAVIANPPCLGHLNVCEALAIPLHIMFPQPWYYGTVEYPHPFSGLSYDKPASSTGTQAKANYASYSIFEGVLHANFGRFINQWRVATLKLPPIPWNHNFANQIASCNIPFSAMWSPSFCPKPQDWPEQCQVVGTFTQFTGKAITKVELSEEDTIKFADLIKWIESGTPPVFIGFGSMVIKDTTSLQQMIMDAAKELGTRIVVQSSWSKMDVETDCAGPEGELLCHNVGPVSHDWLLPQCCAVIHHGGAGTTAAGLRYGLPTLVCPFFGDQYMWGEMVHRAEVGPKPCPVTKLTKDILVVKLRELTDPKTKEAASKLSVTMNEEDGVLTGLSHFWSSLPKDSMMCSVGLIMGKSMLAKYRLKSSNIPISHEVASVLVNISNDEGSYLIPNILPSQLRKTAIPSQLRRVSLPSGIPLPRSNSLVGSVVAQAKHAIRAEKLIPHAATTFALRHRGGYDSLCNSCFTVILEFFEWIFTTLFQSCMVSDRLARDHGCLGCMWGFAVSPFYMIWAGIMTIVTLVDRLGVTIANNIFGKNWLFFIDRRAQAKVYREIPTADGKEVSISSVLDVHAAREIAGDARKMFDQCKPSFSYHDHWNWEEVSLESLSKRVTWARKAALSTYKPMLNLTPEEFQILEERITWAKKKKMESLSYSRFCLFLGEAVHDRFLAIEDSGHAFFGAPNQEYMN</sequence>
<organism evidence="5">
    <name type="scientific">Skeletonema marinoi</name>
    <dbReference type="NCBI Taxonomy" id="267567"/>
    <lineage>
        <taxon>Eukaryota</taxon>
        <taxon>Sar</taxon>
        <taxon>Stramenopiles</taxon>
        <taxon>Ochrophyta</taxon>
        <taxon>Bacillariophyta</taxon>
        <taxon>Coscinodiscophyceae</taxon>
        <taxon>Thalassiosirophycidae</taxon>
        <taxon>Thalassiosirales</taxon>
        <taxon>Skeletonemataceae</taxon>
        <taxon>Skeletonema</taxon>
        <taxon>Skeletonema marinoi-dohrnii complex</taxon>
    </lineage>
</organism>
<dbReference type="CDD" id="cd03784">
    <property type="entry name" value="GT1_Gtf-like"/>
    <property type="match status" value="1"/>
</dbReference>
<evidence type="ECO:0000259" key="3">
    <source>
        <dbReference type="Pfam" id="PF03033"/>
    </source>
</evidence>
<protein>
    <recommendedName>
        <fullName evidence="6">Glycosyltransferase family 28 N-terminal domain-containing protein</fullName>
    </recommendedName>
</protein>
<accession>A0A7S1CSX6</accession>
<proteinExistence type="predicted"/>
<dbReference type="GO" id="GO:0005975">
    <property type="term" value="P:carbohydrate metabolic process"/>
    <property type="evidence" value="ECO:0007669"/>
    <property type="project" value="InterPro"/>
</dbReference>
<dbReference type="PANTHER" id="PTHR48050:SF13">
    <property type="entry name" value="STEROL 3-BETA-GLUCOSYLTRANSFERASE UGT80A2"/>
    <property type="match status" value="1"/>
</dbReference>
<dbReference type="GO" id="GO:0016906">
    <property type="term" value="F:sterol 3-beta-glucosyltransferase activity"/>
    <property type="evidence" value="ECO:0007669"/>
    <property type="project" value="UniProtKB-ARBA"/>
</dbReference>
<reference evidence="5" key="1">
    <citation type="submission" date="2021-01" db="EMBL/GenBank/DDBJ databases">
        <authorList>
            <person name="Corre E."/>
            <person name="Pelletier E."/>
            <person name="Niang G."/>
            <person name="Scheremetjew M."/>
            <person name="Finn R."/>
            <person name="Kale V."/>
            <person name="Holt S."/>
            <person name="Cochrane G."/>
            <person name="Meng A."/>
            <person name="Brown T."/>
            <person name="Cohen L."/>
        </authorList>
    </citation>
    <scope>NUCLEOTIDE SEQUENCE</scope>
    <source>
        <strain evidence="5">FE60</strain>
    </source>
</reference>
<dbReference type="InterPro" id="IPR002213">
    <property type="entry name" value="UDP_glucos_trans"/>
</dbReference>
<dbReference type="AlphaFoldDB" id="A0A7S1CSX6"/>
<dbReference type="Pfam" id="PF03033">
    <property type="entry name" value="Glyco_transf_28"/>
    <property type="match status" value="1"/>
</dbReference>
<dbReference type="PANTHER" id="PTHR48050">
    <property type="entry name" value="STEROL 3-BETA-GLUCOSYLTRANSFERASE"/>
    <property type="match status" value="1"/>
</dbReference>
<feature type="transmembrane region" description="Helical" evidence="2">
    <location>
        <begin position="692"/>
        <end position="714"/>
    </location>
</feature>